<evidence type="ECO:0000259" key="2">
    <source>
        <dbReference type="Pfam" id="PF13635"/>
    </source>
</evidence>
<dbReference type="InterPro" id="IPR025420">
    <property type="entry name" value="DUF4143"/>
</dbReference>
<dbReference type="AlphaFoldDB" id="F7XPX3"/>
<dbReference type="Pfam" id="PF13635">
    <property type="entry name" value="DUF4143"/>
    <property type="match status" value="1"/>
</dbReference>
<sequence length="425" mass="49981">MTMDQKLIEVLERQNPWWFGKEYDRGIARLKYYPYLLKYADTEEILLILGARRTGKSTLMYQIIDSLQVPGECILYVNLDEPILQSRGVDPSLLLDIIEYHVASAKQDRYYIFIDEVQNYDYWDTTLKSLYDTDKRLKFILTGSTSGLLRRKTITRLSGRYLINTVYPLTFREYLDFKGLERITSAEKKHEFRNYLRFGAFPRIALEEDVHIKEELLKNYYETIYLKDIIFPHRLRDNRDLADLLYFIISNIGKPFSYNSMSKALGISADTVKEYLGYAEESYLIHTLSRFDYSVKKQIQNPRKVYCIDTGLVNSVSFSFSENYGRLLENIVFMELKRRDLDVYYHRNSGECDFVTVENKRVTGAIQVTSELNVSNEKREIQGLISAMTEYNLNHGLILTDNTQDTIEKDGMTISVRPVWKWLLE</sequence>
<evidence type="ECO:0000313" key="4">
    <source>
        <dbReference type="Proteomes" id="UP000006622"/>
    </source>
</evidence>
<name>F7XPX3_METZD</name>
<evidence type="ECO:0000313" key="3">
    <source>
        <dbReference type="EMBL" id="AEH61494.1"/>
    </source>
</evidence>
<dbReference type="EMBL" id="CP002101">
    <property type="protein sequence ID" value="AEH61494.1"/>
    <property type="molecule type" value="Genomic_DNA"/>
</dbReference>
<dbReference type="InterPro" id="IPR041682">
    <property type="entry name" value="AAA_14"/>
</dbReference>
<proteinExistence type="predicted"/>
<dbReference type="InterPro" id="IPR027417">
    <property type="entry name" value="P-loop_NTPase"/>
</dbReference>
<keyword evidence="4" id="KW-1185">Reference proteome</keyword>
<reference evidence="3 4" key="1">
    <citation type="submission" date="2010-07" db="EMBL/GenBank/DDBJ databases">
        <title>The complete genome of Methanosalsum zhilinae DSM 4017.</title>
        <authorList>
            <consortium name="US DOE Joint Genome Institute (JGI-PGF)"/>
            <person name="Lucas S."/>
            <person name="Copeland A."/>
            <person name="Lapidus A."/>
            <person name="Glavina del Rio T."/>
            <person name="Dalin E."/>
            <person name="Tice H."/>
            <person name="Bruce D."/>
            <person name="Goodwin L."/>
            <person name="Pitluck S."/>
            <person name="Kyrpides N."/>
            <person name="Mavromatis K."/>
            <person name="Ovchinnikova G."/>
            <person name="Daligault H."/>
            <person name="Detter J.C."/>
            <person name="Han C."/>
            <person name="Tapia R."/>
            <person name="Larimer F."/>
            <person name="Land M."/>
            <person name="Hauser L."/>
            <person name="Markowitz V."/>
            <person name="Cheng J.-F."/>
            <person name="Hugenholtz P."/>
            <person name="Woyke T."/>
            <person name="Wu D."/>
            <person name="Spring S."/>
            <person name="Schueler E."/>
            <person name="Brambilla E."/>
            <person name="Klenk H.-P."/>
            <person name="Eisen J.A."/>
        </authorList>
    </citation>
    <scope>NUCLEOTIDE SEQUENCE [LARGE SCALE GENOMIC DNA]</scope>
    <source>
        <strain evidence="4">DSM 4017 / NBRC 107636 / OCM 62 / WeN5</strain>
    </source>
</reference>
<dbReference type="Pfam" id="PF13173">
    <property type="entry name" value="AAA_14"/>
    <property type="match status" value="1"/>
</dbReference>
<accession>F7XPX3</accession>
<dbReference type="Gene3D" id="3.40.50.300">
    <property type="entry name" value="P-loop containing nucleotide triphosphate hydrolases"/>
    <property type="match status" value="1"/>
</dbReference>
<dbReference type="Proteomes" id="UP000006622">
    <property type="component" value="Chromosome"/>
</dbReference>
<dbReference type="STRING" id="679901.Mzhil_1659"/>
<evidence type="ECO:0008006" key="5">
    <source>
        <dbReference type="Google" id="ProtNLM"/>
    </source>
</evidence>
<dbReference type="PANTHER" id="PTHR33295:SF8">
    <property type="entry name" value="AAA+ ATPASE DOMAIN-CONTAINING PROTEIN"/>
    <property type="match status" value="1"/>
</dbReference>
<dbReference type="SUPFAM" id="SSF52540">
    <property type="entry name" value="P-loop containing nucleoside triphosphate hydrolases"/>
    <property type="match status" value="1"/>
</dbReference>
<organism evidence="3 4">
    <name type="scientific">Methanosalsum zhilinae (strain DSM 4017 / NBRC 107636 / OCM 62 / WeN5)</name>
    <name type="common">Methanohalophilus zhilinae</name>
    <dbReference type="NCBI Taxonomy" id="679901"/>
    <lineage>
        <taxon>Archaea</taxon>
        <taxon>Methanobacteriati</taxon>
        <taxon>Methanobacteriota</taxon>
        <taxon>Stenosarchaea group</taxon>
        <taxon>Methanomicrobia</taxon>
        <taxon>Methanosarcinales</taxon>
        <taxon>Methanosarcinaceae</taxon>
        <taxon>Methanosalsum</taxon>
    </lineage>
</organism>
<dbReference type="KEGG" id="mzh:Mzhil_1659"/>
<dbReference type="RefSeq" id="WP_013898930.1">
    <property type="nucleotide sequence ID" value="NC_015676.1"/>
</dbReference>
<dbReference type="GeneID" id="10823299"/>
<feature type="domain" description="AAA" evidence="1">
    <location>
        <begin position="43"/>
        <end position="175"/>
    </location>
</feature>
<dbReference type="PANTHER" id="PTHR33295">
    <property type="entry name" value="ATPASE"/>
    <property type="match status" value="1"/>
</dbReference>
<dbReference type="HOGENOM" id="CLU_041527_0_0_2"/>
<evidence type="ECO:0000259" key="1">
    <source>
        <dbReference type="Pfam" id="PF13173"/>
    </source>
</evidence>
<protein>
    <recommendedName>
        <fullName evidence="5">AAA ATPase</fullName>
    </recommendedName>
</protein>
<gene>
    <name evidence="3" type="ordered locus">Mzhil_1659</name>
</gene>
<feature type="domain" description="DUF4143" evidence="2">
    <location>
        <begin position="233"/>
        <end position="368"/>
    </location>
</feature>